<comment type="function">
    <text evidence="2">Participates in the degradation of poly-3-hydroxybutyrate (PHB). It works downstream of poly(3-hydroxybutyrate) depolymerase, hydrolyzing D(-)-3-hydroxybutyrate oligomers of various length (3HB-oligomers) into 3HB-monomers.</text>
</comment>
<keyword evidence="4" id="KW-1185">Reference proteome</keyword>
<evidence type="ECO:0000256" key="1">
    <source>
        <dbReference type="ARBA" id="ARBA00022801"/>
    </source>
</evidence>
<protein>
    <submittedName>
        <fullName evidence="3">D-(-)-3-hydroxybutyrate oligomer hydrolase</fullName>
    </submittedName>
</protein>
<dbReference type="Gene3D" id="3.40.50.1820">
    <property type="entry name" value="alpha/beta hydrolase"/>
    <property type="match status" value="1"/>
</dbReference>
<comment type="caution">
    <text evidence="3">The sequence shown here is derived from an EMBL/GenBank/DDBJ whole genome shotgun (WGS) entry which is preliminary data.</text>
</comment>
<dbReference type="PIRSF" id="PIRSF011409">
    <property type="entry name" value="HObutyrate_olig_hydrol"/>
    <property type="match status" value="1"/>
</dbReference>
<name>A0ABV7F235_9BURK</name>
<dbReference type="Proteomes" id="UP001595530">
    <property type="component" value="Unassembled WGS sequence"/>
</dbReference>
<dbReference type="HAMAP" id="MF_01906">
    <property type="entry name" value="3HBOH"/>
    <property type="match status" value="1"/>
</dbReference>
<dbReference type="InterPro" id="IPR016582">
    <property type="entry name" value="OHBut_olig_hydro_put"/>
</dbReference>
<reference evidence="4" key="1">
    <citation type="journal article" date="2019" name="Int. J. Syst. Evol. Microbiol.">
        <title>The Global Catalogue of Microorganisms (GCM) 10K type strain sequencing project: providing services to taxonomists for standard genome sequencing and annotation.</title>
        <authorList>
            <consortium name="The Broad Institute Genomics Platform"/>
            <consortium name="The Broad Institute Genome Sequencing Center for Infectious Disease"/>
            <person name="Wu L."/>
            <person name="Ma J."/>
        </authorList>
    </citation>
    <scope>NUCLEOTIDE SEQUENCE [LARGE SCALE GENOMIC DNA]</scope>
    <source>
        <strain evidence="4">KCTC 42986</strain>
    </source>
</reference>
<proteinExistence type="inferred from homology"/>
<dbReference type="RefSeq" id="WP_390322055.1">
    <property type="nucleotide sequence ID" value="NZ_JBHRTP010000022.1"/>
</dbReference>
<comment type="pathway">
    <text evidence="2">Lipid metabolism; butanoate metabolism.</text>
</comment>
<dbReference type="InterPro" id="IPR029058">
    <property type="entry name" value="AB_hydrolase_fold"/>
</dbReference>
<evidence type="ECO:0000313" key="3">
    <source>
        <dbReference type="EMBL" id="MFC3107882.1"/>
    </source>
</evidence>
<dbReference type="SUPFAM" id="SSF53474">
    <property type="entry name" value="alpha/beta-Hydrolases"/>
    <property type="match status" value="1"/>
</dbReference>
<accession>A0ABV7F235</accession>
<sequence>MKSKLSYVVLATAGVVATMSIGGCGSDDLGDLNLKPVYLSAIVSTAYDGTSDDLLTAGLGKTGLGAASPAAANPLQPSAAELRRIAIFNNYRAVLDISAGGGYGSLYGPNVDIAGNDTLGEGKVAGTEYLAYSDDGSGRQNVMLMVQLPDSFNPASPCIVTGTSSGSRGVYGAIGSAGEWGLKHGCAVAYTDKGTGNGIHDLQANTVSVQNGVRSDATAAGKASNFSADLSDAARVAFNTATPNRFAVKHAHSQQNSEKDWGKWTLQSIEFAYFVLNEKFGVATSANSHIKRFKPGNIITIASSISNGAGAALAAAEQDTSGLISGVAVAEPHVQLAADTRLSVTRGNSTLVGTGRPLYDYFTLANLLQPCAALSTTTSAFNTVNATIAANRCTTLQTNGLISGSSTAELAANAMAALVAAGWQAESGDLQAAMYSFATPAIAMTYSNAYGRFSVADNLCGLSFGATGAATSATPNAPVAAAAAAVAGSFGTGNGVPPTAGINIINNLSVGGPLLDAASFTSAGLQDYDSGAALCQRELAIGSSANARRVQQGVSEALRNGNLHGKPALIVHGRSDTLIPVAFSSRPYFGVNRMVEGNTSKLSYIEIENGQHFDAFLGFPGFANRYIPVHRYFIQAMDLMYANLKSGTALPPSQVVRTVPRGLNGSIANPIALANVPPISMTPVAANQISFNANVVMIPN</sequence>
<dbReference type="Pfam" id="PF10605">
    <property type="entry name" value="3HBOH"/>
    <property type="match status" value="1"/>
</dbReference>
<dbReference type="EMBL" id="JBHRTP010000022">
    <property type="protein sequence ID" value="MFC3107882.1"/>
    <property type="molecule type" value="Genomic_DNA"/>
</dbReference>
<comment type="similarity">
    <text evidence="2">Belongs to the D-(-)-3-hydroxybutyrate oligomer hydrolase family.</text>
</comment>
<evidence type="ECO:0000256" key="2">
    <source>
        <dbReference type="HAMAP-Rule" id="MF_01906"/>
    </source>
</evidence>
<dbReference type="PROSITE" id="PS51257">
    <property type="entry name" value="PROKAR_LIPOPROTEIN"/>
    <property type="match status" value="1"/>
</dbReference>
<gene>
    <name evidence="3" type="ORF">ACFOFO_07900</name>
</gene>
<keyword evidence="1 2" id="KW-0378">Hydrolase</keyword>
<comment type="catalytic activity">
    <reaction evidence="2">
        <text>(3R)-hydroxybutanoate dimer + H2O = 2 (R)-3-hydroxybutanoate + H(+)</text>
        <dbReference type="Rhea" id="RHEA:10172"/>
        <dbReference type="ChEBI" id="CHEBI:10979"/>
        <dbReference type="ChEBI" id="CHEBI:10983"/>
        <dbReference type="ChEBI" id="CHEBI:15377"/>
        <dbReference type="ChEBI" id="CHEBI:15378"/>
        <dbReference type="EC" id="3.1.1.22"/>
    </reaction>
</comment>
<organism evidence="3 4">
    <name type="scientific">Undibacterium arcticum</name>
    <dbReference type="NCBI Taxonomy" id="1762892"/>
    <lineage>
        <taxon>Bacteria</taxon>
        <taxon>Pseudomonadati</taxon>
        <taxon>Pseudomonadota</taxon>
        <taxon>Betaproteobacteria</taxon>
        <taxon>Burkholderiales</taxon>
        <taxon>Oxalobacteraceae</taxon>
        <taxon>Undibacterium</taxon>
    </lineage>
</organism>
<feature type="active site" description="Charge relay system" evidence="2">
    <location>
        <position position="306"/>
    </location>
</feature>
<evidence type="ECO:0000313" key="4">
    <source>
        <dbReference type="Proteomes" id="UP001595530"/>
    </source>
</evidence>
<dbReference type="GO" id="GO:0016787">
    <property type="term" value="F:hydrolase activity"/>
    <property type="evidence" value="ECO:0007669"/>
    <property type="project" value="UniProtKB-KW"/>
</dbReference>